<evidence type="ECO:0000313" key="3">
    <source>
        <dbReference type="Proteomes" id="UP000016930"/>
    </source>
</evidence>
<evidence type="ECO:0000256" key="1">
    <source>
        <dbReference type="SAM" id="MobiDB-lite"/>
    </source>
</evidence>
<protein>
    <submittedName>
        <fullName evidence="2">Uncharacterized protein</fullName>
    </submittedName>
</protein>
<accession>M2QC07</accession>
<dbReference type="EMBL" id="KB445803">
    <property type="protein sequence ID" value="EMD34518.1"/>
    <property type="molecule type" value="Genomic_DNA"/>
</dbReference>
<dbReference type="HOGENOM" id="CLU_087386_0_0_1"/>
<dbReference type="AlphaFoldDB" id="M2QC07"/>
<dbReference type="OrthoDB" id="4062651at2759"/>
<feature type="compositionally biased region" description="Low complexity" evidence="1">
    <location>
        <begin position="73"/>
        <end position="104"/>
    </location>
</feature>
<gene>
    <name evidence="2" type="ORF">CERSUDRAFT_117364</name>
</gene>
<dbReference type="Proteomes" id="UP000016930">
    <property type="component" value="Unassembled WGS sequence"/>
</dbReference>
<proteinExistence type="predicted"/>
<evidence type="ECO:0000313" key="2">
    <source>
        <dbReference type="EMBL" id="EMD34518.1"/>
    </source>
</evidence>
<organism evidence="2 3">
    <name type="scientific">Ceriporiopsis subvermispora (strain B)</name>
    <name type="common">White-rot fungus</name>
    <name type="synonym">Gelatoporia subvermispora</name>
    <dbReference type="NCBI Taxonomy" id="914234"/>
    <lineage>
        <taxon>Eukaryota</taxon>
        <taxon>Fungi</taxon>
        <taxon>Dikarya</taxon>
        <taxon>Basidiomycota</taxon>
        <taxon>Agaricomycotina</taxon>
        <taxon>Agaricomycetes</taxon>
        <taxon>Polyporales</taxon>
        <taxon>Gelatoporiaceae</taxon>
        <taxon>Gelatoporia</taxon>
    </lineage>
</organism>
<keyword evidence="3" id="KW-1185">Reference proteome</keyword>
<reference evidence="2 3" key="1">
    <citation type="journal article" date="2012" name="Proc. Natl. Acad. Sci. U.S.A.">
        <title>Comparative genomics of Ceriporiopsis subvermispora and Phanerochaete chrysosporium provide insight into selective ligninolysis.</title>
        <authorList>
            <person name="Fernandez-Fueyo E."/>
            <person name="Ruiz-Duenas F.J."/>
            <person name="Ferreira P."/>
            <person name="Floudas D."/>
            <person name="Hibbett D.S."/>
            <person name="Canessa P."/>
            <person name="Larrondo L.F."/>
            <person name="James T.Y."/>
            <person name="Seelenfreund D."/>
            <person name="Lobos S."/>
            <person name="Polanco R."/>
            <person name="Tello M."/>
            <person name="Honda Y."/>
            <person name="Watanabe T."/>
            <person name="Watanabe T."/>
            <person name="Ryu J.S."/>
            <person name="Kubicek C.P."/>
            <person name="Schmoll M."/>
            <person name="Gaskell J."/>
            <person name="Hammel K.E."/>
            <person name="St John F.J."/>
            <person name="Vanden Wymelenberg A."/>
            <person name="Sabat G."/>
            <person name="Splinter BonDurant S."/>
            <person name="Syed K."/>
            <person name="Yadav J.S."/>
            <person name="Doddapaneni H."/>
            <person name="Subramanian V."/>
            <person name="Lavin J.L."/>
            <person name="Oguiza J.A."/>
            <person name="Perez G."/>
            <person name="Pisabarro A.G."/>
            <person name="Ramirez L."/>
            <person name="Santoyo F."/>
            <person name="Master E."/>
            <person name="Coutinho P.M."/>
            <person name="Henrissat B."/>
            <person name="Lombard V."/>
            <person name="Magnuson J.K."/>
            <person name="Kuees U."/>
            <person name="Hori C."/>
            <person name="Igarashi K."/>
            <person name="Samejima M."/>
            <person name="Held B.W."/>
            <person name="Barry K.W."/>
            <person name="LaButti K.M."/>
            <person name="Lapidus A."/>
            <person name="Lindquist E.A."/>
            <person name="Lucas S.M."/>
            <person name="Riley R."/>
            <person name="Salamov A.A."/>
            <person name="Hoffmeister D."/>
            <person name="Schwenk D."/>
            <person name="Hadar Y."/>
            <person name="Yarden O."/>
            <person name="de Vries R.P."/>
            <person name="Wiebenga A."/>
            <person name="Stenlid J."/>
            <person name="Eastwood D."/>
            <person name="Grigoriev I.V."/>
            <person name="Berka R.M."/>
            <person name="Blanchette R.A."/>
            <person name="Kersten P."/>
            <person name="Martinez A.T."/>
            <person name="Vicuna R."/>
            <person name="Cullen D."/>
        </authorList>
    </citation>
    <scope>NUCLEOTIDE SEQUENCE [LARGE SCALE GENOMIC DNA]</scope>
    <source>
        <strain evidence="2 3">B</strain>
    </source>
</reference>
<feature type="region of interest" description="Disordered" evidence="1">
    <location>
        <begin position="72"/>
        <end position="210"/>
    </location>
</feature>
<feature type="compositionally biased region" description="Basic and acidic residues" evidence="1">
    <location>
        <begin position="198"/>
        <end position="210"/>
    </location>
</feature>
<sequence>MSSETFTPSNAVDTTNERGWAANLGMLDWDDTKIVFTKRSLLEFLKYVDVTVDPNFSNIQKLPRYARFGKISDGGTSTTASQATSPIVEPSSGAASPEPAADSGFRPTRRVRDVPGGAHTRLFGSDEPDDALASAPQKQVAPADQGTTSPQPDRAQVPPAEVTPDAPARPRRTTSSGVAGLWDAPDENQFKPTRRVRERPGGRDNIADLF</sequence>
<name>M2QC07_CERS8</name>